<keyword evidence="3" id="KW-1185">Reference proteome</keyword>
<keyword evidence="2" id="KW-0808">Transferase</keyword>
<feature type="non-terminal residue" evidence="2">
    <location>
        <position position="1"/>
    </location>
</feature>
<feature type="coiled-coil region" evidence="1">
    <location>
        <begin position="55"/>
        <end position="106"/>
    </location>
</feature>
<keyword evidence="2" id="KW-0418">Kinase</keyword>
<dbReference type="GO" id="GO:0016301">
    <property type="term" value="F:kinase activity"/>
    <property type="evidence" value="ECO:0007669"/>
    <property type="project" value="UniProtKB-KW"/>
</dbReference>
<dbReference type="EMBL" id="BGPR01064108">
    <property type="protein sequence ID" value="GBO39184.1"/>
    <property type="molecule type" value="Genomic_DNA"/>
</dbReference>
<dbReference type="Proteomes" id="UP000499080">
    <property type="component" value="Unassembled WGS sequence"/>
</dbReference>
<name>A0A4Y2WRF3_ARAVE</name>
<dbReference type="Gene3D" id="1.10.510.10">
    <property type="entry name" value="Transferase(Phosphotransferase) domain 1"/>
    <property type="match status" value="1"/>
</dbReference>
<comment type="caution">
    <text evidence="2">The sequence shown here is derived from an EMBL/GenBank/DDBJ whole genome shotgun (WGS) entry which is preliminary data.</text>
</comment>
<evidence type="ECO:0000256" key="1">
    <source>
        <dbReference type="SAM" id="Coils"/>
    </source>
</evidence>
<evidence type="ECO:0000313" key="2">
    <source>
        <dbReference type="EMBL" id="GBO39184.1"/>
    </source>
</evidence>
<dbReference type="OrthoDB" id="339325at2759"/>
<protein>
    <submittedName>
        <fullName evidence="2">Mitogen-activated protein kinase kinase kinase 9</fullName>
    </submittedName>
</protein>
<proteinExistence type="predicted"/>
<accession>A0A4Y2WRF3</accession>
<reference evidence="2 3" key="1">
    <citation type="journal article" date="2019" name="Sci. Rep.">
        <title>Orb-weaving spider Araneus ventricosus genome elucidates the spidroin gene catalogue.</title>
        <authorList>
            <person name="Kono N."/>
            <person name="Nakamura H."/>
            <person name="Ohtoshi R."/>
            <person name="Moran D.A.P."/>
            <person name="Shinohara A."/>
            <person name="Yoshida Y."/>
            <person name="Fujiwara M."/>
            <person name="Mori M."/>
            <person name="Tomita M."/>
            <person name="Arakawa K."/>
        </authorList>
    </citation>
    <scope>NUCLEOTIDE SEQUENCE [LARGE SCALE GENOMIC DNA]</scope>
</reference>
<keyword evidence="1" id="KW-0175">Coiled coil</keyword>
<evidence type="ECO:0000313" key="3">
    <source>
        <dbReference type="Proteomes" id="UP000499080"/>
    </source>
</evidence>
<organism evidence="2 3">
    <name type="scientific">Araneus ventricosus</name>
    <name type="common">Orbweaver spider</name>
    <name type="synonym">Epeira ventricosa</name>
    <dbReference type="NCBI Taxonomy" id="182803"/>
    <lineage>
        <taxon>Eukaryota</taxon>
        <taxon>Metazoa</taxon>
        <taxon>Ecdysozoa</taxon>
        <taxon>Arthropoda</taxon>
        <taxon>Chelicerata</taxon>
        <taxon>Arachnida</taxon>
        <taxon>Araneae</taxon>
        <taxon>Araneomorphae</taxon>
        <taxon>Entelegynae</taxon>
        <taxon>Araneoidea</taxon>
        <taxon>Araneidae</taxon>
        <taxon>Araneus</taxon>
    </lineage>
</organism>
<dbReference type="AlphaFoldDB" id="A0A4Y2WRF3"/>
<gene>
    <name evidence="2" type="primary">Map3k9_1</name>
    <name evidence="2" type="ORF">AVEN_259714_1</name>
</gene>
<sequence length="145" mass="17446">CWHPDPHERPTFVDILRQLLEIAHSPFMNTPQESFHTLQEDWKHEIADMFHELRCKEKELRCREEELTKALLQQKIQEEFLRKREQELAEREIDLLERELNIMILQQQQGRPTPKKRKGKFRKSRLKLLKSGGQISMPSGNPFSY</sequence>